<keyword evidence="2" id="KW-1185">Reference proteome</keyword>
<name>A0ACD3RWB9_LARCR</name>
<dbReference type="Proteomes" id="UP000793456">
    <property type="component" value="Chromosome I"/>
</dbReference>
<evidence type="ECO:0000313" key="2">
    <source>
        <dbReference type="Proteomes" id="UP000793456"/>
    </source>
</evidence>
<evidence type="ECO:0000313" key="1">
    <source>
        <dbReference type="EMBL" id="TMS23774.1"/>
    </source>
</evidence>
<organism evidence="1 2">
    <name type="scientific">Larimichthys crocea</name>
    <name type="common">Large yellow croaker</name>
    <name type="synonym">Pseudosciaena crocea</name>
    <dbReference type="NCBI Taxonomy" id="215358"/>
    <lineage>
        <taxon>Eukaryota</taxon>
        <taxon>Metazoa</taxon>
        <taxon>Chordata</taxon>
        <taxon>Craniata</taxon>
        <taxon>Vertebrata</taxon>
        <taxon>Euteleostomi</taxon>
        <taxon>Actinopterygii</taxon>
        <taxon>Neopterygii</taxon>
        <taxon>Teleostei</taxon>
        <taxon>Neoteleostei</taxon>
        <taxon>Acanthomorphata</taxon>
        <taxon>Eupercaria</taxon>
        <taxon>Sciaenidae</taxon>
        <taxon>Larimichthys</taxon>
    </lineage>
</organism>
<feature type="non-terminal residue" evidence="1">
    <location>
        <position position="1"/>
    </location>
</feature>
<protein>
    <submittedName>
        <fullName evidence="1">Uncharacterized protein</fullName>
    </submittedName>
</protein>
<reference evidence="1" key="1">
    <citation type="submission" date="2018-11" db="EMBL/GenBank/DDBJ databases">
        <title>The sequence and de novo assembly of Larimichthys crocea genome using PacBio and Hi-C technologies.</title>
        <authorList>
            <person name="Xu P."/>
            <person name="Chen B."/>
            <person name="Zhou Z."/>
            <person name="Ke Q."/>
            <person name="Wu Y."/>
            <person name="Bai H."/>
            <person name="Pu F."/>
        </authorList>
    </citation>
    <scope>NUCLEOTIDE SEQUENCE</scope>
    <source>
        <tissue evidence="1">Muscle</tissue>
    </source>
</reference>
<comment type="caution">
    <text evidence="1">The sequence shown here is derived from an EMBL/GenBank/DDBJ whole genome shotgun (WGS) entry which is preliminary data.</text>
</comment>
<sequence>QVSQLLSMLHQGQYQPRPSFRGNKYSRSYRYALQDMDKFSLKDSGRGDSEAGDSDCDMGRESPVDRLLLGEGFSDLIHLEMHHRLHPAMRLCTDECRVLGHSDQCWMPPLSSPASSADYRNNMYIPGEESSQQPQIDDDQSSVDSERRKSFSTFGKESGNEEAGAGGDVAGGGGDACAAGGGAGSLLTEMNSVFQRLLPPNIDSVRRVH</sequence>
<dbReference type="EMBL" id="CM011674">
    <property type="protein sequence ID" value="TMS23774.1"/>
    <property type="molecule type" value="Genomic_DNA"/>
</dbReference>
<accession>A0ACD3RWB9</accession>
<gene>
    <name evidence="1" type="ORF">E3U43_009080</name>
</gene>
<proteinExistence type="predicted"/>